<proteinExistence type="predicted"/>
<evidence type="ECO:0000256" key="2">
    <source>
        <dbReference type="SAM" id="SignalP"/>
    </source>
</evidence>
<reference evidence="3 4" key="1">
    <citation type="submission" date="2013-02" db="EMBL/GenBank/DDBJ databases">
        <title>The Genome Sequence of Acinetobacter gerneri CIP 107464.</title>
        <authorList>
            <consortium name="The Broad Institute Genome Sequencing Platform"/>
            <consortium name="The Broad Institute Genome Sequencing Center for Infectious Disease"/>
            <person name="Cerqueira G."/>
            <person name="Feldgarden M."/>
            <person name="Courvalin P."/>
            <person name="Perichon B."/>
            <person name="Grillot-Courvalin C."/>
            <person name="Clermont D."/>
            <person name="Rocha E."/>
            <person name="Yoon E.-J."/>
            <person name="Nemec A."/>
            <person name="Walker B."/>
            <person name="Young S.K."/>
            <person name="Zeng Q."/>
            <person name="Gargeya S."/>
            <person name="Fitzgerald M."/>
            <person name="Haas B."/>
            <person name="Abouelleil A."/>
            <person name="Alvarado L."/>
            <person name="Arachchi H.M."/>
            <person name="Berlin A.M."/>
            <person name="Chapman S.B."/>
            <person name="Dewar J."/>
            <person name="Goldberg J."/>
            <person name="Griggs A."/>
            <person name="Gujja S."/>
            <person name="Hansen M."/>
            <person name="Howarth C."/>
            <person name="Imamovic A."/>
            <person name="Larimer J."/>
            <person name="McCowan C."/>
            <person name="Murphy C."/>
            <person name="Neiman D."/>
            <person name="Pearson M."/>
            <person name="Priest M."/>
            <person name="Roberts A."/>
            <person name="Saif S."/>
            <person name="Shea T."/>
            <person name="Sisk P."/>
            <person name="Sykes S."/>
            <person name="Wortman J."/>
            <person name="Nusbaum C."/>
            <person name="Birren B."/>
        </authorList>
    </citation>
    <scope>NUCLEOTIDE SEQUENCE [LARGE SCALE GENOMIC DNA]</scope>
    <source>
        <strain evidence="3 4">CIP 107464</strain>
    </source>
</reference>
<evidence type="ECO:0000313" key="4">
    <source>
        <dbReference type="Proteomes" id="UP000013117"/>
    </source>
</evidence>
<feature type="signal peptide" evidence="2">
    <location>
        <begin position="1"/>
        <end position="19"/>
    </location>
</feature>
<keyword evidence="4" id="KW-1185">Reference proteome</keyword>
<accession>N8ZTY4</accession>
<sequence length="366" mass="42203">MMRLTRKFLQMLWVIPVLASPLLHANSADNVDADLKPLIAEAKKFWQKESAQQIKIDSKACYDIKTKMMKEDYAVLNAHYPNPQAQNTAYQLLLLKEQLQPQCISKYDQRQDLSATEKIELEMQDREKLPQKVKDQQDREYSQALAERENLQLNQVDAWAYSQDRLQALLSCQNPAKQQVYELFLETSLESSGEEKGLYTDQEDPMMDSALSKSLKLKKALNVYGVNATFIYRPYYSQFWAVRLPANTNIEDFAKKYGLSKVIDENMRSKAQAVSEGVGMKPATQRDYAYYAKKVDQGFGEIQLRQIKSDNPFYQSSVKNLDKQWFIGCNLTQPLANNFVNAEQNKTISKQLQKAVSDVDQWIQSK</sequence>
<protein>
    <submittedName>
        <fullName evidence="3">Uncharacterized protein</fullName>
    </submittedName>
</protein>
<dbReference type="PATRIC" id="fig|1120926.3.peg.476"/>
<dbReference type="Proteomes" id="UP000013117">
    <property type="component" value="Unassembled WGS sequence"/>
</dbReference>
<name>N8ZTY4_9GAMM</name>
<feature type="region of interest" description="Disordered" evidence="1">
    <location>
        <begin position="122"/>
        <end position="141"/>
    </location>
</feature>
<organism evidence="3 4">
    <name type="scientific">Acinetobacter gerneri DSM 14967 = CIP 107464 = MTCC 9824</name>
    <dbReference type="NCBI Taxonomy" id="1120926"/>
    <lineage>
        <taxon>Bacteria</taxon>
        <taxon>Pseudomonadati</taxon>
        <taxon>Pseudomonadota</taxon>
        <taxon>Gammaproteobacteria</taxon>
        <taxon>Moraxellales</taxon>
        <taxon>Moraxellaceae</taxon>
        <taxon>Acinetobacter</taxon>
    </lineage>
</organism>
<evidence type="ECO:0000256" key="1">
    <source>
        <dbReference type="SAM" id="MobiDB-lite"/>
    </source>
</evidence>
<evidence type="ECO:0000313" key="3">
    <source>
        <dbReference type="EMBL" id="ENV35213.1"/>
    </source>
</evidence>
<gene>
    <name evidence="3" type="ORF">F960_00511</name>
</gene>
<keyword evidence="2" id="KW-0732">Signal</keyword>
<dbReference type="EMBL" id="APPN01000046">
    <property type="protein sequence ID" value="ENV35213.1"/>
    <property type="molecule type" value="Genomic_DNA"/>
</dbReference>
<dbReference type="AlphaFoldDB" id="N8ZTY4"/>
<feature type="chain" id="PRO_5004138237" evidence="2">
    <location>
        <begin position="20"/>
        <end position="366"/>
    </location>
</feature>
<comment type="caution">
    <text evidence="3">The sequence shown here is derived from an EMBL/GenBank/DDBJ whole genome shotgun (WGS) entry which is preliminary data.</text>
</comment>
<dbReference type="HOGENOM" id="CLU_755722_0_0_6"/>